<gene>
    <name evidence="1" type="ORF">CRG98_000983</name>
</gene>
<dbReference type="Proteomes" id="UP000233551">
    <property type="component" value="Unassembled WGS sequence"/>
</dbReference>
<evidence type="ECO:0000313" key="2">
    <source>
        <dbReference type="Proteomes" id="UP000233551"/>
    </source>
</evidence>
<comment type="caution">
    <text evidence="1">The sequence shown here is derived from an EMBL/GenBank/DDBJ whole genome shotgun (WGS) entry which is preliminary data.</text>
</comment>
<keyword evidence="2" id="KW-1185">Reference proteome</keyword>
<protein>
    <submittedName>
        <fullName evidence="1">Uncharacterized protein</fullName>
    </submittedName>
</protein>
<proteinExistence type="predicted"/>
<sequence length="89" mass="9899">MPSVQDARGIDVTSNLDVTREKLRNLEINQKVAALYRGGLKCHWGFRNWGVAASLTITTMDELSARYIGGSSLLFVPYVWHTNFPSISG</sequence>
<dbReference type="AlphaFoldDB" id="A0A2I0LEF3"/>
<organism evidence="1 2">
    <name type="scientific">Punica granatum</name>
    <name type="common">Pomegranate</name>
    <dbReference type="NCBI Taxonomy" id="22663"/>
    <lineage>
        <taxon>Eukaryota</taxon>
        <taxon>Viridiplantae</taxon>
        <taxon>Streptophyta</taxon>
        <taxon>Embryophyta</taxon>
        <taxon>Tracheophyta</taxon>
        <taxon>Spermatophyta</taxon>
        <taxon>Magnoliopsida</taxon>
        <taxon>eudicotyledons</taxon>
        <taxon>Gunneridae</taxon>
        <taxon>Pentapetalae</taxon>
        <taxon>rosids</taxon>
        <taxon>malvids</taxon>
        <taxon>Myrtales</taxon>
        <taxon>Lythraceae</taxon>
        <taxon>Punica</taxon>
    </lineage>
</organism>
<evidence type="ECO:0000313" key="1">
    <source>
        <dbReference type="EMBL" id="PKI78606.1"/>
    </source>
</evidence>
<reference evidence="1 2" key="1">
    <citation type="submission" date="2017-11" db="EMBL/GenBank/DDBJ databases">
        <title>De-novo sequencing of pomegranate (Punica granatum L.) genome.</title>
        <authorList>
            <person name="Akparov Z."/>
            <person name="Amiraslanov A."/>
            <person name="Hajiyeva S."/>
            <person name="Abbasov M."/>
            <person name="Kaur K."/>
            <person name="Hamwieh A."/>
            <person name="Solovyev V."/>
            <person name="Salamov A."/>
            <person name="Braich B."/>
            <person name="Kosarev P."/>
            <person name="Mahmoud A."/>
            <person name="Hajiyev E."/>
            <person name="Babayeva S."/>
            <person name="Izzatullayeva V."/>
            <person name="Mammadov A."/>
            <person name="Mammadov A."/>
            <person name="Sharifova S."/>
            <person name="Ojaghi J."/>
            <person name="Eynullazada K."/>
            <person name="Bayramov B."/>
            <person name="Abdulazimova A."/>
            <person name="Shahmuradov I."/>
        </authorList>
    </citation>
    <scope>NUCLEOTIDE SEQUENCE [LARGE SCALE GENOMIC DNA]</scope>
    <source>
        <strain evidence="2">cv. AG2017</strain>
        <tissue evidence="1">Leaf</tissue>
    </source>
</reference>
<accession>A0A2I0LEF3</accession>
<name>A0A2I0LEF3_PUNGR</name>
<dbReference type="EMBL" id="PGOL01000038">
    <property type="protein sequence ID" value="PKI78606.1"/>
    <property type="molecule type" value="Genomic_DNA"/>
</dbReference>